<dbReference type="InterPro" id="IPR002559">
    <property type="entry name" value="Transposase_11"/>
</dbReference>
<sequence>MKNISELKGILGQHLGWHKARINFFARALIGFLLARSINFKEISVFMPSLALIESRYKRIQRFFRDFEIDFDFIARWLFLLFFHSSDKLYLSIDRTNWFWGRSKINIFMLSICYEGIAIPIYWRLLPKAGHSTGREQIALLKRFIQQFGTHPIEAVLADREFPNKTFISWLQEHNIPFYMRIKHDTAVKIRAKKYKSAGEIFAGLSPRVHHVFHMRLTLFQHQLYLAASKNERNELMIIVTNANPKVALATYLRRWEIECLFQAFKQRGFQFESTQVTHSARLEKMLAFMAIAFAWAHKTGEWQAIKRPIKWTAIKKQLRPRTSFFKYGLDFIRDKLSSFGCKIAEFRKIIQHLIPLNFITGAAS</sequence>
<gene>
    <name evidence="2" type="ORF">Loak_0287</name>
</gene>
<dbReference type="Proteomes" id="UP000054858">
    <property type="component" value="Unassembled WGS sequence"/>
</dbReference>
<proteinExistence type="predicted"/>
<protein>
    <submittedName>
        <fullName evidence="2">Transposase</fullName>
    </submittedName>
</protein>
<dbReference type="SUPFAM" id="SSF53098">
    <property type="entry name" value="Ribonuclease H-like"/>
    <property type="match status" value="1"/>
</dbReference>
<dbReference type="NCBIfam" id="NF033591">
    <property type="entry name" value="transpos_IS4_2"/>
    <property type="match status" value="1"/>
</dbReference>
<dbReference type="RefSeq" id="WP_025385058.1">
    <property type="nucleotide sequence ID" value="NZ_KV441805.1"/>
</dbReference>
<dbReference type="GO" id="GO:0006313">
    <property type="term" value="P:DNA transposition"/>
    <property type="evidence" value="ECO:0007669"/>
    <property type="project" value="InterPro"/>
</dbReference>
<dbReference type="Pfam" id="PF01609">
    <property type="entry name" value="DDE_Tnp_1"/>
    <property type="match status" value="1"/>
</dbReference>
<evidence type="ECO:0000313" key="3">
    <source>
        <dbReference type="Proteomes" id="UP000054858"/>
    </source>
</evidence>
<evidence type="ECO:0000259" key="1">
    <source>
        <dbReference type="Pfam" id="PF01609"/>
    </source>
</evidence>
<dbReference type="GO" id="GO:0004803">
    <property type="term" value="F:transposase activity"/>
    <property type="evidence" value="ECO:0007669"/>
    <property type="project" value="InterPro"/>
</dbReference>
<accession>A0A0W0XHC1</accession>
<dbReference type="GO" id="GO:0003677">
    <property type="term" value="F:DNA binding"/>
    <property type="evidence" value="ECO:0007669"/>
    <property type="project" value="InterPro"/>
</dbReference>
<dbReference type="PATRIC" id="fig|29423.5.peg.297"/>
<dbReference type="InterPro" id="IPR047658">
    <property type="entry name" value="IS4-like_transpos"/>
</dbReference>
<reference evidence="2 3" key="1">
    <citation type="submission" date="2015-11" db="EMBL/GenBank/DDBJ databases">
        <title>Genomic analysis of 38 Legionella species identifies large and diverse effector repertoires.</title>
        <authorList>
            <person name="Burstein D."/>
            <person name="Amaro F."/>
            <person name="Zusman T."/>
            <person name="Lifshitz Z."/>
            <person name="Cohen O."/>
            <person name="Gilbert J.A."/>
            <person name="Pupko T."/>
            <person name="Shuman H.A."/>
            <person name="Segal G."/>
        </authorList>
    </citation>
    <scope>NUCLEOTIDE SEQUENCE [LARGE SCALE GENOMIC DNA]</scope>
    <source>
        <strain evidence="2 3">Oak Ridge-10</strain>
    </source>
</reference>
<dbReference type="EMBL" id="LNYP01000005">
    <property type="protein sequence ID" value="KTD44027.1"/>
    <property type="molecule type" value="Genomic_DNA"/>
</dbReference>
<organism evidence="2 3">
    <name type="scientific">Legionella oakridgensis</name>
    <dbReference type="NCBI Taxonomy" id="29423"/>
    <lineage>
        <taxon>Bacteria</taxon>
        <taxon>Pseudomonadati</taxon>
        <taxon>Pseudomonadota</taxon>
        <taxon>Gammaproteobacteria</taxon>
        <taxon>Legionellales</taxon>
        <taxon>Legionellaceae</taxon>
        <taxon>Legionella</taxon>
    </lineage>
</organism>
<dbReference type="InterPro" id="IPR012337">
    <property type="entry name" value="RNaseH-like_sf"/>
</dbReference>
<name>A0A0W0XHC1_9GAMM</name>
<evidence type="ECO:0000313" key="2">
    <source>
        <dbReference type="EMBL" id="KTD44027.1"/>
    </source>
</evidence>
<feature type="domain" description="Transposase IS4-like" evidence="1">
    <location>
        <begin position="140"/>
        <end position="293"/>
    </location>
</feature>
<dbReference type="AlphaFoldDB" id="A0A0W0XHC1"/>
<comment type="caution">
    <text evidence="2">The sequence shown here is derived from an EMBL/GenBank/DDBJ whole genome shotgun (WGS) entry which is preliminary data.</text>
</comment>